<keyword evidence="5" id="KW-1185">Reference proteome</keyword>
<accession>A0A0V1IEA9</accession>
<evidence type="ECO:0000313" key="5">
    <source>
        <dbReference type="Proteomes" id="UP000054805"/>
    </source>
</evidence>
<dbReference type="AlphaFoldDB" id="A0A0V1IEA9"/>
<protein>
    <submittedName>
        <fullName evidence="2">Uncharacterized protein</fullName>
    </submittedName>
</protein>
<dbReference type="EMBL" id="JYDS01000240">
    <property type="protein sequence ID" value="KRZ20453.1"/>
    <property type="molecule type" value="Genomic_DNA"/>
</dbReference>
<dbReference type="Proteomes" id="UP000054826">
    <property type="component" value="Unassembled WGS sequence"/>
</dbReference>
<name>A0A0V1IEA9_TRIPS</name>
<evidence type="ECO:0000313" key="3">
    <source>
        <dbReference type="EMBL" id="KRZ44619.1"/>
    </source>
</evidence>
<dbReference type="Proteomes" id="UP000054632">
    <property type="component" value="Unassembled WGS sequence"/>
</dbReference>
<sequence length="125" mass="14319">MRRSVGSISTHVTSKQSAMLGENRNNCLCEQIFTIIILKSPHHLNNRQSVSALLLQNALHQIDNKIFISHYARNFDMVLRTTAEINFAVQRQFIIVQHTDEYVKQALLTPSRKLFNMPGCTQYCG</sequence>
<evidence type="ECO:0000313" key="4">
    <source>
        <dbReference type="Proteomes" id="UP000054632"/>
    </source>
</evidence>
<dbReference type="Proteomes" id="UP000054805">
    <property type="component" value="Unassembled WGS sequence"/>
</dbReference>
<dbReference type="EMBL" id="JYDV01000005">
    <property type="protein sequence ID" value="KRZ44619.1"/>
    <property type="molecule type" value="Genomic_DNA"/>
</dbReference>
<gene>
    <name evidence="1" type="ORF">T4A_4436</name>
    <name evidence="2" type="ORF">T4B_6636</name>
    <name evidence="3" type="ORF">T4C_9194</name>
</gene>
<proteinExistence type="predicted"/>
<evidence type="ECO:0000313" key="1">
    <source>
        <dbReference type="EMBL" id="KRY77295.1"/>
    </source>
</evidence>
<dbReference type="EMBL" id="JYDR01000007">
    <property type="protein sequence ID" value="KRY77295.1"/>
    <property type="molecule type" value="Genomic_DNA"/>
</dbReference>
<reference evidence="4 5" key="1">
    <citation type="submission" date="2015-01" db="EMBL/GenBank/DDBJ databases">
        <title>Evolution of Trichinella species and genotypes.</title>
        <authorList>
            <person name="Korhonen P.K."/>
            <person name="Edoardo P."/>
            <person name="Giuseppe L.R."/>
            <person name="Gasser R.B."/>
        </authorList>
    </citation>
    <scope>NUCLEOTIDE SEQUENCE [LARGE SCALE GENOMIC DNA]</scope>
    <source>
        <strain evidence="1">ISS13</strain>
        <strain evidence="3">ISS176</strain>
        <strain evidence="2">ISS588</strain>
    </source>
</reference>
<evidence type="ECO:0000313" key="2">
    <source>
        <dbReference type="EMBL" id="KRZ20453.1"/>
    </source>
</evidence>
<organism evidence="2 5">
    <name type="scientific">Trichinella pseudospiralis</name>
    <name type="common">Parasitic roundworm</name>
    <dbReference type="NCBI Taxonomy" id="6337"/>
    <lineage>
        <taxon>Eukaryota</taxon>
        <taxon>Metazoa</taxon>
        <taxon>Ecdysozoa</taxon>
        <taxon>Nematoda</taxon>
        <taxon>Enoplea</taxon>
        <taxon>Dorylaimia</taxon>
        <taxon>Trichinellida</taxon>
        <taxon>Trichinellidae</taxon>
        <taxon>Trichinella</taxon>
    </lineage>
</organism>
<comment type="caution">
    <text evidence="2">The sequence shown here is derived from an EMBL/GenBank/DDBJ whole genome shotgun (WGS) entry which is preliminary data.</text>
</comment>